<organism evidence="2 3">
    <name type="scientific">Campylobacter concisus</name>
    <dbReference type="NCBI Taxonomy" id="199"/>
    <lineage>
        <taxon>Bacteria</taxon>
        <taxon>Pseudomonadati</taxon>
        <taxon>Campylobacterota</taxon>
        <taxon>Epsilonproteobacteria</taxon>
        <taxon>Campylobacterales</taxon>
        <taxon>Campylobacteraceae</taxon>
        <taxon>Campylobacter</taxon>
    </lineage>
</organism>
<evidence type="ECO:0000313" key="2">
    <source>
        <dbReference type="EMBL" id="QPH94817.1"/>
    </source>
</evidence>
<dbReference type="InterPro" id="IPR056906">
    <property type="entry name" value="ORF2/G2P_dom"/>
</dbReference>
<dbReference type="EMBL" id="CP060705">
    <property type="protein sequence ID" value="QPH94817.1"/>
    <property type="molecule type" value="Genomic_DNA"/>
</dbReference>
<proteinExistence type="predicted"/>
<sequence>MRAKNLYGVSPFDVELCQEKLDSQREYMRSFSFVNSLGQVKNLLDISMSANFSPKYYAEVSNRVNVFSSFAIDNFQVPVFLTITLNGCFRGALSGDYSKFKPIDYKYLPNEVKYKAKNAVALSISDLVAVLNYQWHLFIMRYSRRFKKIDRSYIRCFEPHKKDGVPHIHALFYVPAYTLDFMKRIYTNIFYAPQNLKTNAITSEQEKNGELNGFQTSINNPSGYVMKYIQKTFINLKETQDFDELSAWYVKHKVRRFLSSRTKVPLWVYRKINFISSMQDFYHLNDLTNDHRALIEWNKKDDYIYINLPFNKEEIIYLNGRLEHYIGGRLMNFYDRLKINNKVDEDASDDIKNFGSTLKQRQILKICDELFKTEKRVKPVSKMRDYELLNYYQSLGGDVNVQHLAYVENLMFDRNLDNFTRYHEKHDLNAPDIDSFVDRFLICNEF</sequence>
<protein>
    <recommendedName>
        <fullName evidence="1">Replication-associated protein ORF2/G2P domain-containing protein</fullName>
    </recommendedName>
</protein>
<name>A0A7S9RN81_9BACT</name>
<dbReference type="Pfam" id="PF23343">
    <property type="entry name" value="REP_ORF2-G2P"/>
    <property type="match status" value="1"/>
</dbReference>
<dbReference type="RefSeq" id="WP_107856206.1">
    <property type="nucleotide sequence ID" value="NZ_CP060705.1"/>
</dbReference>
<reference evidence="2 3" key="1">
    <citation type="journal article" date="2018" name="Emerg. Microbes Infect.">
        <title>Genomic analysis of oral Campylobacter concisus strains identified a potential bacterial molecular marker associated with active Crohn's disease.</title>
        <authorList>
            <person name="Liu F."/>
            <person name="Ma R."/>
            <person name="Tay C.Y.A."/>
            <person name="Octavia S."/>
            <person name="Lan R."/>
            <person name="Chung H.K.L."/>
            <person name="Riordan S.M."/>
            <person name="Grimm M.C."/>
            <person name="Leong R.W."/>
            <person name="Tanaka M.M."/>
            <person name="Connor S."/>
            <person name="Zhang L."/>
        </authorList>
    </citation>
    <scope>NUCLEOTIDE SEQUENCE [LARGE SCALE GENOMIC DNA]</scope>
    <source>
        <strain evidence="2 3">P13UCO-S1</strain>
    </source>
</reference>
<feature type="domain" description="Replication-associated protein ORF2/G2P" evidence="1">
    <location>
        <begin position="129"/>
        <end position="232"/>
    </location>
</feature>
<dbReference type="Proteomes" id="UP000594707">
    <property type="component" value="Chromosome"/>
</dbReference>
<gene>
    <name evidence="2" type="ORF">CVT08_05045</name>
</gene>
<dbReference type="AlphaFoldDB" id="A0A7S9RN81"/>
<evidence type="ECO:0000259" key="1">
    <source>
        <dbReference type="Pfam" id="PF23343"/>
    </source>
</evidence>
<evidence type="ECO:0000313" key="3">
    <source>
        <dbReference type="Proteomes" id="UP000594707"/>
    </source>
</evidence>
<accession>A0A7S9RN81</accession>